<dbReference type="EMBL" id="VSSQ01007669">
    <property type="protein sequence ID" value="MPM36625.1"/>
    <property type="molecule type" value="Genomic_DNA"/>
</dbReference>
<gene>
    <name evidence="4" type="ORF">SDC9_83224</name>
</gene>
<evidence type="ECO:0000256" key="2">
    <source>
        <dbReference type="ARBA" id="ARBA00022729"/>
    </source>
</evidence>
<dbReference type="InterPro" id="IPR002509">
    <property type="entry name" value="NODB_dom"/>
</dbReference>
<accession>A0A644Z6W6</accession>
<evidence type="ECO:0000256" key="1">
    <source>
        <dbReference type="ARBA" id="ARBA00004613"/>
    </source>
</evidence>
<dbReference type="AlphaFoldDB" id="A0A644Z6W6"/>
<reference evidence="4" key="1">
    <citation type="submission" date="2019-08" db="EMBL/GenBank/DDBJ databases">
        <authorList>
            <person name="Kucharzyk K."/>
            <person name="Murdoch R.W."/>
            <person name="Higgins S."/>
            <person name="Loffler F."/>
        </authorList>
    </citation>
    <scope>NUCLEOTIDE SEQUENCE</scope>
</reference>
<dbReference type="SUPFAM" id="SSF88713">
    <property type="entry name" value="Glycoside hydrolase/deacetylase"/>
    <property type="match status" value="1"/>
</dbReference>
<dbReference type="CDD" id="cd10918">
    <property type="entry name" value="CE4_NodB_like_5s_6s"/>
    <property type="match status" value="1"/>
</dbReference>
<name>A0A644Z6W6_9ZZZZ</name>
<dbReference type="GO" id="GO:0005576">
    <property type="term" value="C:extracellular region"/>
    <property type="evidence" value="ECO:0007669"/>
    <property type="project" value="UniProtKB-SubCell"/>
</dbReference>
<evidence type="ECO:0000259" key="3">
    <source>
        <dbReference type="PROSITE" id="PS51677"/>
    </source>
</evidence>
<dbReference type="PANTHER" id="PTHR34216:SF3">
    <property type="entry name" value="POLY-BETA-1,6-N-ACETYL-D-GLUCOSAMINE N-DEACETYLASE"/>
    <property type="match status" value="1"/>
</dbReference>
<protein>
    <recommendedName>
        <fullName evidence="3">NodB homology domain-containing protein</fullName>
    </recommendedName>
</protein>
<dbReference type="PROSITE" id="PS51677">
    <property type="entry name" value="NODB"/>
    <property type="match status" value="1"/>
</dbReference>
<evidence type="ECO:0000313" key="4">
    <source>
        <dbReference type="EMBL" id="MPM36625.1"/>
    </source>
</evidence>
<dbReference type="InterPro" id="IPR011330">
    <property type="entry name" value="Glyco_hydro/deAcase_b/a-brl"/>
</dbReference>
<comment type="subcellular location">
    <subcellularLocation>
        <location evidence="1">Secreted</location>
    </subcellularLocation>
</comment>
<dbReference type="PANTHER" id="PTHR34216">
    <property type="match status" value="1"/>
</dbReference>
<dbReference type="Pfam" id="PF01522">
    <property type="entry name" value="Polysacc_deac_1"/>
    <property type="match status" value="1"/>
</dbReference>
<feature type="domain" description="NodB homology" evidence="3">
    <location>
        <begin position="89"/>
        <end position="339"/>
    </location>
</feature>
<keyword evidence="2" id="KW-0732">Signal</keyword>
<sequence length="339" mass="39883">MNSLIKSILSATTDWLELDFLVRISNQRLVLPFYHTVSDQDLEHIKHLYPVTPVKRFKEDLDFFQKNFTPVSYSYLLRRIDDKSLKKKNFIFLSFDDGLREFHDVVAPILIQRGIPATCFINSGFVDNKDMFFRLKASLLIEKIANKEITAGQKSFIVELFLQNNLSYNHAKDLLKITDRNKELLDQIAPVLGVDFGEYLSVHQPYLTTPQIENLIKQGFSFGAHSVSHPYFPFLPEDLQVEQVLECLRFLQSKFKVSERLFSFPYTDYEIKQSFFNKIRQDIDLTFGTANLKLDEIPTNFQRIPMELWRSYSAERIVKTAYLFFIVKMIFNKHVIYRI</sequence>
<dbReference type="GO" id="GO:0016810">
    <property type="term" value="F:hydrolase activity, acting on carbon-nitrogen (but not peptide) bonds"/>
    <property type="evidence" value="ECO:0007669"/>
    <property type="project" value="InterPro"/>
</dbReference>
<proteinExistence type="predicted"/>
<dbReference type="InterPro" id="IPR051398">
    <property type="entry name" value="Polysacch_Deacetylase"/>
</dbReference>
<organism evidence="4">
    <name type="scientific">bioreactor metagenome</name>
    <dbReference type="NCBI Taxonomy" id="1076179"/>
    <lineage>
        <taxon>unclassified sequences</taxon>
        <taxon>metagenomes</taxon>
        <taxon>ecological metagenomes</taxon>
    </lineage>
</organism>
<comment type="caution">
    <text evidence="4">The sequence shown here is derived from an EMBL/GenBank/DDBJ whole genome shotgun (WGS) entry which is preliminary data.</text>
</comment>
<dbReference type="GO" id="GO:0005975">
    <property type="term" value="P:carbohydrate metabolic process"/>
    <property type="evidence" value="ECO:0007669"/>
    <property type="project" value="InterPro"/>
</dbReference>
<dbReference type="Gene3D" id="3.20.20.370">
    <property type="entry name" value="Glycoside hydrolase/deacetylase"/>
    <property type="match status" value="1"/>
</dbReference>